<proteinExistence type="inferred from homology"/>
<comment type="similarity">
    <text evidence="2">Belongs to the IGFL family.</text>
</comment>
<dbReference type="PANTHER" id="PTHR34827:SF1">
    <property type="entry name" value="INSULIN GROWTH FACTOR-LIKE FAMILY MEMBER 4"/>
    <property type="match status" value="1"/>
</dbReference>
<keyword evidence="4" id="KW-0732">Signal</keyword>
<keyword evidence="3" id="KW-0964">Secreted</keyword>
<evidence type="ECO:0000313" key="5">
    <source>
        <dbReference type="Proteomes" id="UP000886700"/>
    </source>
</evidence>
<organism evidence="5 6">
    <name type="scientific">Mesocricetus auratus</name>
    <name type="common">Golden hamster</name>
    <dbReference type="NCBI Taxonomy" id="10036"/>
    <lineage>
        <taxon>Eukaryota</taxon>
        <taxon>Metazoa</taxon>
        <taxon>Chordata</taxon>
        <taxon>Craniata</taxon>
        <taxon>Vertebrata</taxon>
        <taxon>Euteleostomi</taxon>
        <taxon>Mammalia</taxon>
        <taxon>Eutheria</taxon>
        <taxon>Euarchontoglires</taxon>
        <taxon>Glires</taxon>
        <taxon>Rodentia</taxon>
        <taxon>Myomorpha</taxon>
        <taxon>Muroidea</taxon>
        <taxon>Cricetidae</taxon>
        <taxon>Cricetinae</taxon>
        <taxon>Mesocricetus</taxon>
    </lineage>
</organism>
<evidence type="ECO:0000313" key="6">
    <source>
        <dbReference type="RefSeq" id="XP_040591373.1"/>
    </source>
</evidence>
<dbReference type="Pfam" id="PF14653">
    <property type="entry name" value="IGFL"/>
    <property type="match status" value="1"/>
</dbReference>
<protein>
    <submittedName>
        <fullName evidence="6">LOW QUALITY PROTEIN: insulin growth factor-like family member 4</fullName>
    </submittedName>
</protein>
<gene>
    <name evidence="6" type="primary">LOC121135974</name>
</gene>
<name>A0ABM2WSB5_MESAU</name>
<dbReference type="Proteomes" id="UP000886700">
    <property type="component" value="Unplaced"/>
</dbReference>
<accession>A0ABM2WSB5</accession>
<dbReference type="InterPro" id="IPR032744">
    <property type="entry name" value="IGFL"/>
</dbReference>
<evidence type="ECO:0000256" key="2">
    <source>
        <dbReference type="ARBA" id="ARBA00009529"/>
    </source>
</evidence>
<comment type="subcellular location">
    <subcellularLocation>
        <location evidence="1">Secreted</location>
    </subcellularLocation>
</comment>
<dbReference type="PANTHER" id="PTHR34827">
    <property type="entry name" value="INSULIN GROWTH FACTOR-LIKE FAMILY MEMBER 3-RELATED"/>
    <property type="match status" value="1"/>
</dbReference>
<sequence>MKVQAVNYFLDIGPLLCQSSPRCGAQICNPLERYCDSDIILPLNGTGLCGPGCIYWPCFQHCCLQSSTPKNQGIVSFKVPVMKPKCRSSPISTICGQ</sequence>
<evidence type="ECO:0000256" key="4">
    <source>
        <dbReference type="ARBA" id="ARBA00022729"/>
    </source>
</evidence>
<evidence type="ECO:0000256" key="3">
    <source>
        <dbReference type="ARBA" id="ARBA00022525"/>
    </source>
</evidence>
<evidence type="ECO:0000256" key="1">
    <source>
        <dbReference type="ARBA" id="ARBA00004613"/>
    </source>
</evidence>
<reference evidence="6" key="1">
    <citation type="submission" date="2025-08" db="UniProtKB">
        <authorList>
            <consortium name="RefSeq"/>
        </authorList>
    </citation>
    <scope>IDENTIFICATION</scope>
    <source>
        <tissue evidence="6">Liver</tissue>
    </source>
</reference>
<dbReference type="RefSeq" id="XP_040591373.1">
    <property type="nucleotide sequence ID" value="XM_040735439.1"/>
</dbReference>
<keyword evidence="5" id="KW-1185">Reference proteome</keyword>
<dbReference type="GeneID" id="121135974"/>